<dbReference type="HOGENOM" id="CLU_2750230_0_0_7"/>
<organism evidence="2 3">
    <name type="scientific">Candidatus Entotheonella gemina</name>
    <dbReference type="NCBI Taxonomy" id="1429439"/>
    <lineage>
        <taxon>Bacteria</taxon>
        <taxon>Pseudomonadati</taxon>
        <taxon>Nitrospinota/Tectimicrobiota group</taxon>
        <taxon>Candidatus Tectimicrobiota</taxon>
        <taxon>Candidatus Entotheonellia</taxon>
        <taxon>Candidatus Entotheonellales</taxon>
        <taxon>Candidatus Entotheonellaceae</taxon>
        <taxon>Candidatus Entotheonella</taxon>
    </lineage>
</organism>
<gene>
    <name evidence="2" type="ORF">ETSY2_41765</name>
</gene>
<sequence>MAKSDRLNPTQAGKATLADHKVRWAPKGNQPLEVSGLLRDDPTFEEFHKILQQQRHADYQQTNADVDLLS</sequence>
<keyword evidence="3" id="KW-1185">Reference proteome</keyword>
<proteinExistence type="predicted"/>
<protein>
    <submittedName>
        <fullName evidence="2">Uncharacterized protein</fullName>
    </submittedName>
</protein>
<evidence type="ECO:0000256" key="1">
    <source>
        <dbReference type="SAM" id="MobiDB-lite"/>
    </source>
</evidence>
<feature type="region of interest" description="Disordered" evidence="1">
    <location>
        <begin position="1"/>
        <end position="24"/>
    </location>
</feature>
<evidence type="ECO:0000313" key="3">
    <source>
        <dbReference type="Proteomes" id="UP000019140"/>
    </source>
</evidence>
<dbReference type="Proteomes" id="UP000019140">
    <property type="component" value="Unassembled WGS sequence"/>
</dbReference>
<reference evidence="2 3" key="1">
    <citation type="journal article" date="2014" name="Nature">
        <title>An environmental bacterial taxon with a large and distinct metabolic repertoire.</title>
        <authorList>
            <person name="Wilson M.C."/>
            <person name="Mori T."/>
            <person name="Ruckert C."/>
            <person name="Uria A.R."/>
            <person name="Helf M.J."/>
            <person name="Takada K."/>
            <person name="Gernert C."/>
            <person name="Steffens U.A."/>
            <person name="Heycke N."/>
            <person name="Schmitt S."/>
            <person name="Rinke C."/>
            <person name="Helfrich E.J."/>
            <person name="Brachmann A.O."/>
            <person name="Gurgui C."/>
            <person name="Wakimoto T."/>
            <person name="Kracht M."/>
            <person name="Crusemann M."/>
            <person name="Hentschel U."/>
            <person name="Abe I."/>
            <person name="Matsunaga S."/>
            <person name="Kalinowski J."/>
            <person name="Takeyama H."/>
            <person name="Piel J."/>
        </authorList>
    </citation>
    <scope>NUCLEOTIDE SEQUENCE [LARGE SCALE GENOMIC DNA]</scope>
    <source>
        <strain evidence="3">TSY2</strain>
    </source>
</reference>
<dbReference type="EMBL" id="AZHX01001884">
    <property type="protein sequence ID" value="ETW98995.1"/>
    <property type="molecule type" value="Genomic_DNA"/>
</dbReference>
<evidence type="ECO:0000313" key="2">
    <source>
        <dbReference type="EMBL" id="ETW98995.1"/>
    </source>
</evidence>
<comment type="caution">
    <text evidence="2">The sequence shown here is derived from an EMBL/GenBank/DDBJ whole genome shotgun (WGS) entry which is preliminary data.</text>
</comment>
<accession>W4LMR5</accession>
<name>W4LMR5_9BACT</name>
<dbReference type="AlphaFoldDB" id="W4LMR5"/>